<dbReference type="Proteomes" id="UP000515312">
    <property type="component" value="Chromosome"/>
</dbReference>
<feature type="region of interest" description="Disordered" evidence="1">
    <location>
        <begin position="129"/>
        <end position="151"/>
    </location>
</feature>
<dbReference type="EMBL" id="CP060394">
    <property type="protein sequence ID" value="QNI31775.1"/>
    <property type="molecule type" value="Genomic_DNA"/>
</dbReference>
<evidence type="ECO:0000313" key="2">
    <source>
        <dbReference type="EMBL" id="QNI31775.1"/>
    </source>
</evidence>
<protein>
    <submittedName>
        <fullName evidence="2">Uncharacterized protein</fullName>
    </submittedName>
</protein>
<evidence type="ECO:0000256" key="1">
    <source>
        <dbReference type="SAM" id="MobiDB-lite"/>
    </source>
</evidence>
<organism evidence="2 3">
    <name type="scientific">Alloacidobacterium dinghuense</name>
    <dbReference type="NCBI Taxonomy" id="2763107"/>
    <lineage>
        <taxon>Bacteria</taxon>
        <taxon>Pseudomonadati</taxon>
        <taxon>Acidobacteriota</taxon>
        <taxon>Terriglobia</taxon>
        <taxon>Terriglobales</taxon>
        <taxon>Acidobacteriaceae</taxon>
        <taxon>Alloacidobacterium</taxon>
    </lineage>
</organism>
<keyword evidence="3" id="KW-1185">Reference proteome</keyword>
<reference evidence="2 3" key="1">
    <citation type="submission" date="2020-08" db="EMBL/GenBank/DDBJ databases">
        <title>Edaphobacter telluris sp. nov. and Acidobacterium dinghuensis sp. nov., two acidobacteria isolated from forest soil.</title>
        <authorList>
            <person name="Fu J."/>
            <person name="Qiu L."/>
        </authorList>
    </citation>
    <scope>NUCLEOTIDE SEQUENCE [LARGE SCALE GENOMIC DNA]</scope>
    <source>
        <strain evidence="2">4Y35</strain>
    </source>
</reference>
<dbReference type="AlphaFoldDB" id="A0A7G8BGV5"/>
<accession>A0A7G8BGV5</accession>
<evidence type="ECO:0000313" key="3">
    <source>
        <dbReference type="Proteomes" id="UP000515312"/>
    </source>
</evidence>
<proteinExistence type="predicted"/>
<dbReference type="KEGG" id="adin:H7849_22460"/>
<gene>
    <name evidence="2" type="ORF">H7849_22460</name>
</gene>
<dbReference type="RefSeq" id="WP_186742702.1">
    <property type="nucleotide sequence ID" value="NZ_CP060394.1"/>
</dbReference>
<name>A0A7G8BGV5_9BACT</name>
<sequence>MPKKTKQLTLDEMVSSLRSSQFDVQQVAGVAGQYRVQKHGCAAVIARASDGNGVAFVTRPGFVLGGEIAHLLDRGFQKFLKTRRLEITATADHLRAIHRFSAELKEVVGSPSLYNESIGTTSDDYFYDRLKGRDKNPIPRSPTPWDRAGSH</sequence>